<accession>A0A6B0U4V6</accession>
<proteinExistence type="predicted"/>
<protein>
    <submittedName>
        <fullName evidence="1">Putative secreted protein</fullName>
    </submittedName>
</protein>
<reference evidence="1" key="1">
    <citation type="submission" date="2019-12" db="EMBL/GenBank/DDBJ databases">
        <title>An insight into the sialome of adult female Ixodes ricinus ticks feeding for 6 days.</title>
        <authorList>
            <person name="Perner J."/>
            <person name="Ribeiro J.M.C."/>
        </authorList>
    </citation>
    <scope>NUCLEOTIDE SEQUENCE</scope>
    <source>
        <strain evidence="1">Semi-engorged</strain>
        <tissue evidence="1">Salivary glands</tissue>
    </source>
</reference>
<dbReference type="EMBL" id="GIFC01005446">
    <property type="protein sequence ID" value="MXU87529.1"/>
    <property type="molecule type" value="Transcribed_RNA"/>
</dbReference>
<evidence type="ECO:0000313" key="1">
    <source>
        <dbReference type="EMBL" id="MXU87529.1"/>
    </source>
</evidence>
<name>A0A6B0U4V6_IXORI</name>
<organism evidence="1">
    <name type="scientific">Ixodes ricinus</name>
    <name type="common">Common tick</name>
    <name type="synonym">Acarus ricinus</name>
    <dbReference type="NCBI Taxonomy" id="34613"/>
    <lineage>
        <taxon>Eukaryota</taxon>
        <taxon>Metazoa</taxon>
        <taxon>Ecdysozoa</taxon>
        <taxon>Arthropoda</taxon>
        <taxon>Chelicerata</taxon>
        <taxon>Arachnida</taxon>
        <taxon>Acari</taxon>
        <taxon>Parasitiformes</taxon>
        <taxon>Ixodida</taxon>
        <taxon>Ixodoidea</taxon>
        <taxon>Ixodidae</taxon>
        <taxon>Ixodinae</taxon>
        <taxon>Ixodes</taxon>
    </lineage>
</organism>
<dbReference type="AlphaFoldDB" id="A0A6B0U4V6"/>
<sequence length="97" mass="10444">MCAHVCVCLAPRAVAQAQAHSLGPLLVTGHAVLQGRLGGPQSLLEDVRVRGLYPLVVVLFRLHNLEAKLGVELDGTLVVHLDVQKYAVEISIFLDIV</sequence>